<gene>
    <name evidence="2" type="ORF">RZS28_18640</name>
</gene>
<dbReference type="PANTHER" id="PTHR36180">
    <property type="entry name" value="DNA-BINDING PROTEIN-RELATED-RELATED"/>
    <property type="match status" value="1"/>
</dbReference>
<dbReference type="Proteomes" id="UP001626536">
    <property type="component" value="Plasmid pRX1"/>
</dbReference>
<dbReference type="EMBL" id="CP136863">
    <property type="protein sequence ID" value="WOJ91747.1"/>
    <property type="molecule type" value="Genomic_DNA"/>
</dbReference>
<organism evidence="2 3">
    <name type="scientific">Methylocapsa polymorpha</name>
    <dbReference type="NCBI Taxonomy" id="3080828"/>
    <lineage>
        <taxon>Bacteria</taxon>
        <taxon>Pseudomonadati</taxon>
        <taxon>Pseudomonadota</taxon>
        <taxon>Alphaproteobacteria</taxon>
        <taxon>Hyphomicrobiales</taxon>
        <taxon>Beijerinckiaceae</taxon>
        <taxon>Methylocapsa</taxon>
    </lineage>
</organism>
<sequence length="247" mass="28055">MLDGHTQPNGAQNETPPVEFTFEDQTVRTITKDGEIWFIAADVCRALEIKDTSQAVERLDNDEKGTCKIRTLGGEQSLLSVNEFGLYNLILRSNKAEAKRFQRWVTHEVLPSIRNTGKYEAKQQDDDPQIEINIDAIRFPRPRVGRYVLTVLPNGEYHFFKTTFDSILVEDDHLNLKLLALSLNTIKVFWQKTRVLLSLFDKVVPEHAPLLRDLEVAIDNGAVIADRVLHNFAESNAEPASTHSMRG</sequence>
<keyword evidence="2" id="KW-0614">Plasmid</keyword>
<name>A0ABZ0HWV4_9HYPH</name>
<evidence type="ECO:0000313" key="2">
    <source>
        <dbReference type="EMBL" id="WOJ91747.1"/>
    </source>
</evidence>
<dbReference type="SMART" id="SM01040">
    <property type="entry name" value="Bro-N"/>
    <property type="match status" value="1"/>
</dbReference>
<dbReference type="PANTHER" id="PTHR36180:SF2">
    <property type="entry name" value="BRO FAMILY PROTEIN"/>
    <property type="match status" value="1"/>
</dbReference>
<dbReference type="PROSITE" id="PS51750">
    <property type="entry name" value="BRO_N"/>
    <property type="match status" value="1"/>
</dbReference>
<geneLocation type="plasmid" evidence="2 3">
    <name>pRX1</name>
</geneLocation>
<keyword evidence="3" id="KW-1185">Reference proteome</keyword>
<reference evidence="2 3" key="1">
    <citation type="submission" date="2023-10" db="EMBL/GenBank/DDBJ databases">
        <title>Novel methanotroph of the genus Methylocapsa from a subarctic wetland.</title>
        <authorList>
            <person name="Belova S.E."/>
            <person name="Oshkin I.Y."/>
            <person name="Miroshnikov K."/>
            <person name="Dedysh S.N."/>
        </authorList>
    </citation>
    <scope>NUCLEOTIDE SEQUENCE [LARGE SCALE GENOMIC DNA]</scope>
    <source>
        <strain evidence="2 3">RX1</strain>
        <plasmid evidence="2 3">pRX1</plasmid>
    </source>
</reference>
<dbReference type="InterPro" id="IPR003497">
    <property type="entry name" value="BRO_N_domain"/>
</dbReference>
<proteinExistence type="predicted"/>
<protein>
    <submittedName>
        <fullName evidence="2">Bro-N domain-containing protein</fullName>
    </submittedName>
</protein>
<evidence type="ECO:0000259" key="1">
    <source>
        <dbReference type="PROSITE" id="PS51750"/>
    </source>
</evidence>
<accession>A0ABZ0HWV4</accession>
<feature type="domain" description="Bro-N" evidence="1">
    <location>
        <begin position="12"/>
        <end position="117"/>
    </location>
</feature>
<dbReference type="Pfam" id="PF02498">
    <property type="entry name" value="Bro-N"/>
    <property type="match status" value="1"/>
</dbReference>
<evidence type="ECO:0000313" key="3">
    <source>
        <dbReference type="Proteomes" id="UP001626536"/>
    </source>
</evidence>
<dbReference type="RefSeq" id="WP_318655175.1">
    <property type="nucleotide sequence ID" value="NZ_CP136863.1"/>
</dbReference>